<evidence type="ECO:0000313" key="1">
    <source>
        <dbReference type="EMBL" id="MEL5988224.1"/>
    </source>
</evidence>
<organism evidence="1 2">
    <name type="scientific">Kurthia gibsonii</name>
    <dbReference type="NCBI Taxonomy" id="33946"/>
    <lineage>
        <taxon>Bacteria</taxon>
        <taxon>Bacillati</taxon>
        <taxon>Bacillota</taxon>
        <taxon>Bacilli</taxon>
        <taxon>Bacillales</taxon>
        <taxon>Caryophanaceae</taxon>
        <taxon>Kurthia</taxon>
    </lineage>
</organism>
<dbReference type="Gene3D" id="1.10.150.240">
    <property type="entry name" value="Putative phosphatase, domain 2"/>
    <property type="match status" value="1"/>
</dbReference>
<evidence type="ECO:0000313" key="2">
    <source>
        <dbReference type="Proteomes" id="UP001398420"/>
    </source>
</evidence>
<name>A0ABU9LMI8_9BACL</name>
<proteinExistence type="predicted"/>
<keyword evidence="1" id="KW-0378">Hydrolase</keyword>
<dbReference type="Pfam" id="PF13419">
    <property type="entry name" value="HAD_2"/>
    <property type="match status" value="1"/>
</dbReference>
<dbReference type="Proteomes" id="UP001398420">
    <property type="component" value="Unassembled WGS sequence"/>
</dbReference>
<gene>
    <name evidence="1" type="ORF">AAF454_07375</name>
</gene>
<dbReference type="SUPFAM" id="SSF56784">
    <property type="entry name" value="HAD-like"/>
    <property type="match status" value="1"/>
</dbReference>
<comment type="caution">
    <text evidence="1">The sequence shown here is derived from an EMBL/GenBank/DDBJ whole genome shotgun (WGS) entry which is preliminary data.</text>
</comment>
<reference evidence="1 2" key="1">
    <citation type="submission" date="2024-04" db="EMBL/GenBank/DDBJ databases">
        <authorList>
            <person name="Wu Y.S."/>
            <person name="Zhang L."/>
        </authorList>
    </citation>
    <scope>NUCLEOTIDE SEQUENCE [LARGE SCALE GENOMIC DNA]</scope>
    <source>
        <strain evidence="1 2">KG-01</strain>
    </source>
</reference>
<dbReference type="InterPro" id="IPR050155">
    <property type="entry name" value="HAD-like_hydrolase_sf"/>
</dbReference>
<dbReference type="NCBIfam" id="TIGR01549">
    <property type="entry name" value="HAD-SF-IA-v1"/>
    <property type="match status" value="1"/>
</dbReference>
<dbReference type="Gene3D" id="3.40.50.1000">
    <property type="entry name" value="HAD superfamily/HAD-like"/>
    <property type="match status" value="1"/>
</dbReference>
<dbReference type="EMBL" id="JBCEWA010000005">
    <property type="protein sequence ID" value="MEL5988224.1"/>
    <property type="molecule type" value="Genomic_DNA"/>
</dbReference>
<dbReference type="PANTHER" id="PTHR43434">
    <property type="entry name" value="PHOSPHOGLYCOLATE PHOSPHATASE"/>
    <property type="match status" value="1"/>
</dbReference>
<dbReference type="SFLD" id="SFLDS00003">
    <property type="entry name" value="Haloacid_Dehalogenase"/>
    <property type="match status" value="1"/>
</dbReference>
<dbReference type="GO" id="GO:0016787">
    <property type="term" value="F:hydrolase activity"/>
    <property type="evidence" value="ECO:0007669"/>
    <property type="project" value="UniProtKB-KW"/>
</dbReference>
<keyword evidence="2" id="KW-1185">Reference proteome</keyword>
<protein>
    <submittedName>
        <fullName evidence="1">HAD-IA family hydrolase</fullName>
    </submittedName>
</protein>
<dbReference type="SFLD" id="SFLDG01129">
    <property type="entry name" value="C1.5:_HAD__Beta-PGM__Phosphata"/>
    <property type="match status" value="1"/>
</dbReference>
<dbReference type="InterPro" id="IPR041492">
    <property type="entry name" value="HAD_2"/>
</dbReference>
<accession>A0ABU9LMI8</accession>
<dbReference type="InterPro" id="IPR006439">
    <property type="entry name" value="HAD-SF_hydro_IA"/>
</dbReference>
<dbReference type="RefSeq" id="WP_342302891.1">
    <property type="nucleotide sequence ID" value="NZ_JBCEWA010000005.1"/>
</dbReference>
<dbReference type="InterPro" id="IPR036412">
    <property type="entry name" value="HAD-like_sf"/>
</dbReference>
<dbReference type="InterPro" id="IPR023198">
    <property type="entry name" value="PGP-like_dom2"/>
</dbReference>
<dbReference type="PANTHER" id="PTHR43434:SF25">
    <property type="entry name" value="PHOSPHOGLYCOLATE PHOSPHATASE"/>
    <property type="match status" value="1"/>
</dbReference>
<sequence>MRILWDFDGTIMDTYPAYTDILYDILNGQFTKEEIYQQLKVSQSHAMDYFQLTDEQRKEMIEKSRAITNYTPFPYVENVLQQAEVNVIMTHMNRASVERILQETDLAKYFTEIVAGDDGFARKPDPAAYVYLHERYQLDYAIGDRELDLIPAKKAGFKTIMFQNDCDAADYTLNDYHHFFDLIP</sequence>
<dbReference type="InterPro" id="IPR023214">
    <property type="entry name" value="HAD_sf"/>
</dbReference>